<reference evidence="3 4" key="1">
    <citation type="submission" date="2019-07" db="EMBL/GenBank/DDBJ databases">
        <title>Full genome sequence of Humibacter sp. WJ7-1.</title>
        <authorList>
            <person name="Im W.-T."/>
        </authorList>
    </citation>
    <scope>NUCLEOTIDE SEQUENCE [LARGE SCALE GENOMIC DNA]</scope>
    <source>
        <strain evidence="3 4">WJ7-1</strain>
    </source>
</reference>
<organism evidence="3 4">
    <name type="scientific">Humibacter ginsenosidimutans</name>
    <dbReference type="NCBI Taxonomy" id="2599293"/>
    <lineage>
        <taxon>Bacteria</taxon>
        <taxon>Bacillati</taxon>
        <taxon>Actinomycetota</taxon>
        <taxon>Actinomycetes</taxon>
        <taxon>Micrococcales</taxon>
        <taxon>Microbacteriaceae</taxon>
        <taxon>Humibacter</taxon>
    </lineage>
</organism>
<dbReference type="Gene3D" id="3.20.20.30">
    <property type="entry name" value="Luciferase-like domain"/>
    <property type="match status" value="2"/>
</dbReference>
<sequence>MLADVSIGVAGTLGPEAIATLAPAVERAGFHGLWVNDLPGGDSLAALHAAAPVTERLALGTGVVPVDRRDAASILAASSGLPAPRLRIGIGSGASRSPLGDVGAAIDELRAGTGAAVYVGALGPRMRLLAAERADGILLNWLTSAVAARQADEAHALAPQKHVALYVRTAVHEDAVPRLAQEADRYSGYPSYKANFDRLGIRALDTTLDPATFAGRIAAYRDAVDEVVLRVITVGDTLDEHLDFVDRAAELLRDQPG</sequence>
<keyword evidence="1" id="KW-0560">Oxidoreductase</keyword>
<evidence type="ECO:0000256" key="1">
    <source>
        <dbReference type="ARBA" id="ARBA00023002"/>
    </source>
</evidence>
<dbReference type="Pfam" id="PF00296">
    <property type="entry name" value="Bac_luciferase"/>
    <property type="match status" value="1"/>
</dbReference>
<proteinExistence type="predicted"/>
<dbReference type="EMBL" id="CP042305">
    <property type="protein sequence ID" value="QDZ16997.1"/>
    <property type="molecule type" value="Genomic_DNA"/>
</dbReference>
<dbReference type="OrthoDB" id="7054907at2"/>
<dbReference type="InterPro" id="IPR011251">
    <property type="entry name" value="Luciferase-like_dom"/>
</dbReference>
<feature type="domain" description="Luciferase-like" evidence="2">
    <location>
        <begin position="14"/>
        <end position="110"/>
    </location>
</feature>
<evidence type="ECO:0000259" key="2">
    <source>
        <dbReference type="Pfam" id="PF00296"/>
    </source>
</evidence>
<gene>
    <name evidence="3" type="ORF">FPZ11_17980</name>
</gene>
<dbReference type="Proteomes" id="UP000320216">
    <property type="component" value="Chromosome"/>
</dbReference>
<dbReference type="GO" id="GO:0016705">
    <property type="term" value="F:oxidoreductase activity, acting on paired donors, with incorporation or reduction of molecular oxygen"/>
    <property type="evidence" value="ECO:0007669"/>
    <property type="project" value="InterPro"/>
</dbReference>
<evidence type="ECO:0000313" key="4">
    <source>
        <dbReference type="Proteomes" id="UP000320216"/>
    </source>
</evidence>
<dbReference type="PANTHER" id="PTHR43244">
    <property type="match status" value="1"/>
</dbReference>
<dbReference type="AlphaFoldDB" id="A0A5B8M8X2"/>
<dbReference type="InterPro" id="IPR036661">
    <property type="entry name" value="Luciferase-like_sf"/>
</dbReference>
<name>A0A5B8M8X2_9MICO</name>
<protein>
    <submittedName>
        <fullName evidence="3">LLM class flavin-dependent oxidoreductase</fullName>
    </submittedName>
</protein>
<evidence type="ECO:0000313" key="3">
    <source>
        <dbReference type="EMBL" id="QDZ16997.1"/>
    </source>
</evidence>
<keyword evidence="4" id="KW-1185">Reference proteome</keyword>
<dbReference type="InterPro" id="IPR050564">
    <property type="entry name" value="F420-G6PD/mer"/>
</dbReference>
<accession>A0A5B8M8X2</accession>
<dbReference type="SUPFAM" id="SSF51679">
    <property type="entry name" value="Bacterial luciferase-like"/>
    <property type="match status" value="1"/>
</dbReference>
<dbReference type="PANTHER" id="PTHR43244:SF1">
    <property type="entry name" value="5,10-METHYLENETETRAHYDROMETHANOPTERIN REDUCTASE"/>
    <property type="match status" value="1"/>
</dbReference>
<dbReference type="KEGG" id="huw:FPZ11_17980"/>